<evidence type="ECO:0000256" key="2">
    <source>
        <dbReference type="ARBA" id="ARBA00016807"/>
    </source>
</evidence>
<evidence type="ECO:0000256" key="1">
    <source>
        <dbReference type="ARBA" id="ARBA00011764"/>
    </source>
</evidence>
<feature type="region of interest" description="Disordered" evidence="6">
    <location>
        <begin position="75"/>
        <end position="100"/>
    </location>
</feature>
<gene>
    <name evidence="8" type="ORF">NQ314_009958</name>
</gene>
<dbReference type="Gene3D" id="1.10.10.60">
    <property type="entry name" value="Homeodomain-like"/>
    <property type="match status" value="1"/>
</dbReference>
<dbReference type="AlphaFoldDB" id="A0AAV8XW42"/>
<dbReference type="Pfam" id="PF13873">
    <property type="entry name" value="Myb_DNA-bind_5"/>
    <property type="match status" value="1"/>
</dbReference>
<keyword evidence="3" id="KW-0805">Transcription regulation</keyword>
<proteinExistence type="predicted"/>
<sequence length="242" mass="28089">MDKKAYTEKEKLVLVSLVKEYGACIENKKTDGTSIQEKQNAWENIASYYNAQPDINIHRTSKQLKKLWDNLKQRKSKETTHLRHSQLLTRGGPPSEKKDDPVLELVTDIAKYSDVTRDCLWDSTALYENSQNKENKNSMEIENSIENAASNEEYSQSSETVMSPALYLKSTPVKRKVEKPYSRTPKYDTEMQDTEIYWRVLKAKRAVEHQEELHRKRMETAQPEAELAQLKLQAYLKSQGDL</sequence>
<name>A0AAV8XW42_9CUCU</name>
<evidence type="ECO:0000256" key="5">
    <source>
        <dbReference type="ARBA" id="ARBA00025466"/>
    </source>
</evidence>
<dbReference type="Proteomes" id="UP001162156">
    <property type="component" value="Unassembled WGS sequence"/>
</dbReference>
<accession>A0AAV8XW42</accession>
<feature type="domain" description="Myb-like" evidence="7">
    <location>
        <begin position="1"/>
        <end position="72"/>
    </location>
</feature>
<dbReference type="InterPro" id="IPR028002">
    <property type="entry name" value="Myb_DNA-bind_5"/>
</dbReference>
<comment type="caution">
    <text evidence="8">The sequence shown here is derived from an EMBL/GenBank/DDBJ whole genome shotgun (WGS) entry which is preliminary data.</text>
</comment>
<evidence type="ECO:0000259" key="7">
    <source>
        <dbReference type="PROSITE" id="PS50090"/>
    </source>
</evidence>
<organism evidence="8 9">
    <name type="scientific">Rhamnusium bicolor</name>
    <dbReference type="NCBI Taxonomy" id="1586634"/>
    <lineage>
        <taxon>Eukaryota</taxon>
        <taxon>Metazoa</taxon>
        <taxon>Ecdysozoa</taxon>
        <taxon>Arthropoda</taxon>
        <taxon>Hexapoda</taxon>
        <taxon>Insecta</taxon>
        <taxon>Pterygota</taxon>
        <taxon>Neoptera</taxon>
        <taxon>Endopterygota</taxon>
        <taxon>Coleoptera</taxon>
        <taxon>Polyphaga</taxon>
        <taxon>Cucujiformia</taxon>
        <taxon>Chrysomeloidea</taxon>
        <taxon>Cerambycidae</taxon>
        <taxon>Lepturinae</taxon>
        <taxon>Rhagiini</taxon>
        <taxon>Rhamnusium</taxon>
    </lineage>
</organism>
<dbReference type="PANTHER" id="PTHR21411">
    <property type="entry name" value="APONTIC"/>
    <property type="match status" value="1"/>
</dbReference>
<dbReference type="EMBL" id="JANEYF010002739">
    <property type="protein sequence ID" value="KAJ8942748.1"/>
    <property type="molecule type" value="Genomic_DNA"/>
</dbReference>
<evidence type="ECO:0000256" key="3">
    <source>
        <dbReference type="ARBA" id="ARBA00023015"/>
    </source>
</evidence>
<dbReference type="InterPro" id="IPR001005">
    <property type="entry name" value="SANT/Myb"/>
</dbReference>
<reference evidence="8" key="1">
    <citation type="journal article" date="2023" name="Insect Mol. Biol.">
        <title>Genome sequencing provides insights into the evolution of gene families encoding plant cell wall-degrading enzymes in longhorned beetles.</title>
        <authorList>
            <person name="Shin N.R."/>
            <person name="Okamura Y."/>
            <person name="Kirsch R."/>
            <person name="Pauchet Y."/>
        </authorList>
    </citation>
    <scope>NUCLEOTIDE SEQUENCE</scope>
    <source>
        <strain evidence="8">RBIC_L_NR</strain>
    </source>
</reference>
<comment type="subunit">
    <text evidence="1">Self-associates forming complexes of several hundred monomers.</text>
</comment>
<dbReference type="PANTHER" id="PTHR21411:SF0">
    <property type="entry name" value="REGULATORY PROTEIN ZESTE"/>
    <property type="match status" value="1"/>
</dbReference>
<dbReference type="PROSITE" id="PS50090">
    <property type="entry name" value="MYB_LIKE"/>
    <property type="match status" value="1"/>
</dbReference>
<protein>
    <recommendedName>
        <fullName evidence="2">Regulatory protein zeste</fullName>
    </recommendedName>
</protein>
<comment type="function">
    <text evidence="5">Involved in transvection phenomena (= synapsis-dependent gene expression), where the synaptic pairing of chromosomes carrying genes with which zeste interacts influences the expression of these genes. Zeste binds to DNA and stimulates transcription from a nearby promoter.</text>
</comment>
<evidence type="ECO:0000313" key="8">
    <source>
        <dbReference type="EMBL" id="KAJ8942748.1"/>
    </source>
</evidence>
<keyword evidence="4" id="KW-0804">Transcription</keyword>
<keyword evidence="9" id="KW-1185">Reference proteome</keyword>
<evidence type="ECO:0000313" key="9">
    <source>
        <dbReference type="Proteomes" id="UP001162156"/>
    </source>
</evidence>
<evidence type="ECO:0000256" key="4">
    <source>
        <dbReference type="ARBA" id="ARBA00023163"/>
    </source>
</evidence>
<evidence type="ECO:0000256" key="6">
    <source>
        <dbReference type="SAM" id="MobiDB-lite"/>
    </source>
</evidence>
<dbReference type="SMART" id="SM00717">
    <property type="entry name" value="SANT"/>
    <property type="match status" value="1"/>
</dbReference>